<organism evidence="2 3">
    <name type="scientific">Exophiala dermatitidis</name>
    <name type="common">Black yeast-like fungus</name>
    <name type="synonym">Wangiella dermatitidis</name>
    <dbReference type="NCBI Taxonomy" id="5970"/>
    <lineage>
        <taxon>Eukaryota</taxon>
        <taxon>Fungi</taxon>
        <taxon>Dikarya</taxon>
        <taxon>Ascomycota</taxon>
        <taxon>Pezizomycotina</taxon>
        <taxon>Eurotiomycetes</taxon>
        <taxon>Chaetothyriomycetidae</taxon>
        <taxon>Chaetothyriales</taxon>
        <taxon>Herpotrichiellaceae</taxon>
        <taxon>Exophiala</taxon>
    </lineage>
</organism>
<evidence type="ECO:0000256" key="1">
    <source>
        <dbReference type="SAM" id="SignalP"/>
    </source>
</evidence>
<keyword evidence="1" id="KW-0732">Signal</keyword>
<protein>
    <recommendedName>
        <fullName evidence="4">Secreted peptide</fullName>
    </recommendedName>
</protein>
<dbReference type="EMBL" id="JAJGCB010000010">
    <property type="protein sequence ID" value="KAJ8990576.1"/>
    <property type="molecule type" value="Genomic_DNA"/>
</dbReference>
<evidence type="ECO:0000313" key="3">
    <source>
        <dbReference type="Proteomes" id="UP001161757"/>
    </source>
</evidence>
<feature type="signal peptide" evidence="1">
    <location>
        <begin position="1"/>
        <end position="19"/>
    </location>
</feature>
<dbReference type="AlphaFoldDB" id="A0AAN6ES64"/>
<proteinExistence type="predicted"/>
<reference evidence="2" key="1">
    <citation type="submission" date="2023-01" db="EMBL/GenBank/DDBJ databases">
        <title>Exophiala dermititidis isolated from Cystic Fibrosis Patient.</title>
        <authorList>
            <person name="Kurbessoian T."/>
            <person name="Crocker A."/>
            <person name="Murante D."/>
            <person name="Hogan D.A."/>
            <person name="Stajich J.E."/>
        </authorList>
    </citation>
    <scope>NUCLEOTIDE SEQUENCE</scope>
    <source>
        <strain evidence="2">Ex8</strain>
    </source>
</reference>
<dbReference type="Proteomes" id="UP001161757">
    <property type="component" value="Unassembled WGS sequence"/>
</dbReference>
<feature type="chain" id="PRO_5042993771" description="Secreted peptide" evidence="1">
    <location>
        <begin position="20"/>
        <end position="131"/>
    </location>
</feature>
<sequence length="131" mass="14404">MVMLPLAVFAFTTIRSQLASTRSTTSFTRICLCIPANAPTHGYPSVSYSRRRCLLYTHVSMHMSTVSVTRVSTTLIVGLDAKFTSTILFCPLCAISVSFFSFSSSFFFSLWFSLTFTLNCPESSTASFVGS</sequence>
<evidence type="ECO:0008006" key="4">
    <source>
        <dbReference type="Google" id="ProtNLM"/>
    </source>
</evidence>
<gene>
    <name evidence="2" type="ORF">HRR80_005354</name>
</gene>
<name>A0AAN6ES64_EXODE</name>
<evidence type="ECO:0000313" key="2">
    <source>
        <dbReference type="EMBL" id="KAJ8990576.1"/>
    </source>
</evidence>
<accession>A0AAN6ES64</accession>
<comment type="caution">
    <text evidence="2">The sequence shown here is derived from an EMBL/GenBank/DDBJ whole genome shotgun (WGS) entry which is preliminary data.</text>
</comment>